<dbReference type="STRING" id="225164.V3ZZG2"/>
<dbReference type="EMBL" id="KB201362">
    <property type="protein sequence ID" value="ESO96928.1"/>
    <property type="molecule type" value="Genomic_DNA"/>
</dbReference>
<feature type="binding site" evidence="9">
    <location>
        <position position="14"/>
    </location>
    <ligand>
        <name>Zn(2+)</name>
        <dbReference type="ChEBI" id="CHEBI:29105"/>
        <label>1</label>
    </ligand>
</feature>
<evidence type="ECO:0000313" key="12">
    <source>
        <dbReference type="EMBL" id="ESO96928.1"/>
    </source>
</evidence>
<dbReference type="GO" id="GO:0003676">
    <property type="term" value="F:nucleic acid binding"/>
    <property type="evidence" value="ECO:0007669"/>
    <property type="project" value="InterPro"/>
</dbReference>
<evidence type="ECO:0000256" key="7">
    <source>
        <dbReference type="ARBA" id="ARBA00044497"/>
    </source>
</evidence>
<dbReference type="PANTHER" id="PTHR11239">
    <property type="entry name" value="DNA-DIRECTED RNA POLYMERASE"/>
    <property type="match status" value="1"/>
</dbReference>
<evidence type="ECO:0000256" key="4">
    <source>
        <dbReference type="ARBA" id="ARBA00022771"/>
    </source>
</evidence>
<comment type="similarity">
    <text evidence="8">Belongs to the archaeal rpoM/eukaryotic RPA12/RPB9/RPC11 RNA polymerase family.</text>
</comment>
<dbReference type="InterPro" id="IPR001222">
    <property type="entry name" value="Znf_TFIIS"/>
</dbReference>
<protein>
    <recommendedName>
        <fullName evidence="8">DNA-directed RNA polymerase subunit</fullName>
    </recommendedName>
</protein>
<keyword evidence="6 8" id="KW-0539">Nucleus</keyword>
<evidence type="ECO:0000313" key="13">
    <source>
        <dbReference type="Proteomes" id="UP000030746"/>
    </source>
</evidence>
<dbReference type="RefSeq" id="XP_009052421.1">
    <property type="nucleotide sequence ID" value="XM_009054173.1"/>
</dbReference>
<feature type="binding site" evidence="9">
    <location>
        <position position="110"/>
    </location>
    <ligand>
        <name>Zn(2+)</name>
        <dbReference type="ChEBI" id="CHEBI:29105"/>
        <label>2</label>
    </ligand>
</feature>
<dbReference type="Gene3D" id="2.20.25.10">
    <property type="match status" value="1"/>
</dbReference>
<evidence type="ECO:0000256" key="3">
    <source>
        <dbReference type="ARBA" id="ARBA00022723"/>
    </source>
</evidence>
<dbReference type="KEGG" id="lgi:LOTGIDRAFT_203779"/>
<feature type="binding site" evidence="9">
    <location>
        <position position="82"/>
    </location>
    <ligand>
        <name>Zn(2+)</name>
        <dbReference type="ChEBI" id="CHEBI:29105"/>
        <label>2</label>
    </ligand>
</feature>
<feature type="binding site" evidence="9">
    <location>
        <position position="113"/>
    </location>
    <ligand>
        <name>Zn(2+)</name>
        <dbReference type="ChEBI" id="CHEBI:29105"/>
        <label>2</label>
    </ligand>
</feature>
<dbReference type="Proteomes" id="UP000030746">
    <property type="component" value="Unassembled WGS sequence"/>
</dbReference>
<dbReference type="PIRSF" id="PIRSF005586">
    <property type="entry name" value="RNApol_RpoM"/>
    <property type="match status" value="1"/>
</dbReference>
<dbReference type="GO" id="GO:0003899">
    <property type="term" value="F:DNA-directed RNA polymerase activity"/>
    <property type="evidence" value="ECO:0007669"/>
    <property type="project" value="InterPro"/>
</dbReference>
<organism evidence="12 13">
    <name type="scientific">Lottia gigantea</name>
    <name type="common">Giant owl limpet</name>
    <dbReference type="NCBI Taxonomy" id="225164"/>
    <lineage>
        <taxon>Eukaryota</taxon>
        <taxon>Metazoa</taxon>
        <taxon>Spiralia</taxon>
        <taxon>Lophotrochozoa</taxon>
        <taxon>Mollusca</taxon>
        <taxon>Gastropoda</taxon>
        <taxon>Patellogastropoda</taxon>
        <taxon>Lottioidea</taxon>
        <taxon>Lottiidae</taxon>
        <taxon>Lottia</taxon>
    </lineage>
</organism>
<feature type="zinc finger region" description="C4-type" evidence="10">
    <location>
        <begin position="14"/>
        <end position="35"/>
    </location>
</feature>
<dbReference type="SMART" id="SM00440">
    <property type="entry name" value="ZnF_C2C2"/>
    <property type="match status" value="1"/>
</dbReference>
<dbReference type="OrthoDB" id="10056816at2759"/>
<evidence type="ECO:0000259" key="11">
    <source>
        <dbReference type="PROSITE" id="PS51133"/>
    </source>
</evidence>
<evidence type="ECO:0000256" key="6">
    <source>
        <dbReference type="ARBA" id="ARBA00023242"/>
    </source>
</evidence>
<proteinExistence type="inferred from homology"/>
<dbReference type="OMA" id="EMQYHTL"/>
<comment type="function">
    <text evidence="8">DNA-dependent RNA polymerase catalyzes the transcription of DNA into RNA using the four ribonucleoside triphosphates as substrates.</text>
</comment>
<dbReference type="CDD" id="cd10507">
    <property type="entry name" value="Zn-ribbon_RPA12"/>
    <property type="match status" value="1"/>
</dbReference>
<dbReference type="GO" id="GO:0005736">
    <property type="term" value="C:RNA polymerase I complex"/>
    <property type="evidence" value="ECO:0007669"/>
    <property type="project" value="TreeGrafter"/>
</dbReference>
<comment type="subcellular location">
    <subcellularLocation>
        <location evidence="1">Nucleus</location>
        <location evidence="1">Nucleolus</location>
    </subcellularLocation>
</comment>
<keyword evidence="2 8" id="KW-0240">DNA-directed RNA polymerase</keyword>
<evidence type="ECO:0000256" key="9">
    <source>
        <dbReference type="PIRSR" id="PIRSR005586-1"/>
    </source>
</evidence>
<feature type="binding site" evidence="9">
    <location>
        <position position="32"/>
    </location>
    <ligand>
        <name>Zn(2+)</name>
        <dbReference type="ChEBI" id="CHEBI:29105"/>
        <label>1</label>
    </ligand>
</feature>
<evidence type="ECO:0000256" key="10">
    <source>
        <dbReference type="PIRSR" id="PIRSR005586-2"/>
    </source>
</evidence>
<gene>
    <name evidence="12" type="ORF">LOTGIDRAFT_203779</name>
</gene>
<comment type="function">
    <text evidence="7">Core component of RNA polymerase I (Pol I), a DNA-dependent RNA polymerase which synthesizes ribosomal RNA precursors using the four ribonucleoside triphosphates as substrates. Can mediate Pol I proofreading of the nascent RNA transcript. Anchors into the Pol I active site to monitor transcription fidelity and cleave mis-incorporated 5'-ribonucleotides.</text>
</comment>
<dbReference type="InterPro" id="IPR012164">
    <property type="entry name" value="Rpa12/Rpb9/Rpc10/TFS"/>
</dbReference>
<dbReference type="HOGENOM" id="CLU_093932_1_2_1"/>
<feature type="binding site" evidence="9">
    <location>
        <position position="17"/>
    </location>
    <ligand>
        <name>Zn(2+)</name>
        <dbReference type="ChEBI" id="CHEBI:29105"/>
        <label>1</label>
    </ligand>
</feature>
<dbReference type="CTD" id="20245641"/>
<dbReference type="GeneID" id="20245641"/>
<dbReference type="Pfam" id="PF01096">
    <property type="entry name" value="Zn_ribbon_TFIIS"/>
    <property type="match status" value="1"/>
</dbReference>
<dbReference type="PROSITE" id="PS51133">
    <property type="entry name" value="ZF_TFIIS_2"/>
    <property type="match status" value="1"/>
</dbReference>
<dbReference type="GO" id="GO:0008270">
    <property type="term" value="F:zinc ion binding"/>
    <property type="evidence" value="ECO:0007669"/>
    <property type="project" value="UniProtKB-KW"/>
</dbReference>
<keyword evidence="4 10" id="KW-0863">Zinc-finger</keyword>
<dbReference type="GO" id="GO:0006363">
    <property type="term" value="P:termination of RNA polymerase I transcription"/>
    <property type="evidence" value="ECO:0007669"/>
    <property type="project" value="TreeGrafter"/>
</dbReference>
<feature type="binding site" evidence="9">
    <location>
        <position position="85"/>
    </location>
    <ligand>
        <name>Zn(2+)</name>
        <dbReference type="ChEBI" id="CHEBI:29105"/>
        <label>2</label>
    </ligand>
</feature>
<evidence type="ECO:0000256" key="2">
    <source>
        <dbReference type="ARBA" id="ARBA00022478"/>
    </source>
</evidence>
<reference evidence="12 13" key="1">
    <citation type="journal article" date="2013" name="Nature">
        <title>Insights into bilaterian evolution from three spiralian genomes.</title>
        <authorList>
            <person name="Simakov O."/>
            <person name="Marletaz F."/>
            <person name="Cho S.J."/>
            <person name="Edsinger-Gonzales E."/>
            <person name="Havlak P."/>
            <person name="Hellsten U."/>
            <person name="Kuo D.H."/>
            <person name="Larsson T."/>
            <person name="Lv J."/>
            <person name="Arendt D."/>
            <person name="Savage R."/>
            <person name="Osoegawa K."/>
            <person name="de Jong P."/>
            <person name="Grimwood J."/>
            <person name="Chapman J.A."/>
            <person name="Shapiro H."/>
            <person name="Aerts A."/>
            <person name="Otillar R.P."/>
            <person name="Terry A.Y."/>
            <person name="Boore J.L."/>
            <person name="Grigoriev I.V."/>
            <person name="Lindberg D.R."/>
            <person name="Seaver E.C."/>
            <person name="Weisblat D.A."/>
            <person name="Putnam N.H."/>
            <person name="Rokhsar D.S."/>
        </authorList>
    </citation>
    <scope>NUCLEOTIDE SEQUENCE [LARGE SCALE GENOMIC DNA]</scope>
</reference>
<keyword evidence="5 9" id="KW-0862">Zinc</keyword>
<feature type="domain" description="TFIIS-type" evidence="11">
    <location>
        <begin position="78"/>
        <end position="118"/>
    </location>
</feature>
<evidence type="ECO:0000256" key="5">
    <source>
        <dbReference type="ARBA" id="ARBA00022833"/>
    </source>
</evidence>
<accession>V3ZZG2</accession>
<name>V3ZZG2_LOTGI</name>
<keyword evidence="13" id="KW-1185">Reference proteome</keyword>
<dbReference type="InterPro" id="IPR034004">
    <property type="entry name" value="Zn_ribbon_RPA12_C"/>
</dbReference>
<keyword evidence="8" id="KW-0804">Transcription</keyword>
<feature type="binding site" evidence="9">
    <location>
        <position position="35"/>
    </location>
    <ligand>
        <name>Zn(2+)</name>
        <dbReference type="ChEBI" id="CHEBI:29105"/>
        <label>1</label>
    </ligand>
</feature>
<dbReference type="PANTHER" id="PTHR11239:SF14">
    <property type="entry name" value="DNA-DIRECTED RNA POLYMERASE I SUBUNIT RPA12"/>
    <property type="match status" value="1"/>
</dbReference>
<dbReference type="SUPFAM" id="SSF57783">
    <property type="entry name" value="Zinc beta-ribbon"/>
    <property type="match status" value="1"/>
</dbReference>
<keyword evidence="3 9" id="KW-0479">Metal-binding</keyword>
<evidence type="ECO:0000256" key="1">
    <source>
        <dbReference type="ARBA" id="ARBA00004604"/>
    </source>
</evidence>
<dbReference type="PROSITE" id="PS00466">
    <property type="entry name" value="ZF_TFIIS_1"/>
    <property type="match status" value="1"/>
</dbReference>
<dbReference type="AlphaFoldDB" id="V3ZZG2"/>
<evidence type="ECO:0000256" key="8">
    <source>
        <dbReference type="PIRNR" id="PIRNR005586"/>
    </source>
</evidence>
<sequence length="121" mass="13780">MDSSSVFETDLNFCPDCGTILPLPSKEEFVQCVKCRYKLDLKKFHGISTEYKLTFNKIEDMITDSRKDSEEATSGPLTDRVCSNCGNEGMTYTTRQTRSADEGQTVFYSCPECKHQEIEYS</sequence>